<dbReference type="RefSeq" id="YP_009482520.1">
    <property type="nucleotide sequence ID" value="NC_037666.1"/>
</dbReference>
<dbReference type="GeneID" id="36843230"/>
<dbReference type="KEGG" id="vg:36843230"/>
<dbReference type="Proteomes" id="UP000249287">
    <property type="component" value="Segment"/>
</dbReference>
<dbReference type="EMBL" id="MG011690">
    <property type="protein sequence ID" value="AVK76517.1"/>
    <property type="molecule type" value="Genomic_DNA"/>
</dbReference>
<sequence length="301" mass="33139">MFWRRRRRQPQVPPPKPNDANDGADEVTATAAPSHSYDDADYWERERLDPWGPARRAEEQRWARRRAEDVERARVAAQAVRAATQCDIMESDATTPYAAGFLSGVGLVTPAEFDARVDRAARLVMAVGDGRVPVAFDARDVMRSLTKAGIAHPSAGLFRSDLVTCLMDEAETARVRVLAKAASDREIARLLFQTPRVKPVVDAYGVWGIAPARSNDRGVWVPPKGAAARGPGLHGVGRVPPPVRGSPWDHYVDMYGSADDDTGGQEGDLDEYTSRDRLDDLDDNGQYEDRETGGRRTGVWS</sequence>
<reference evidence="2" key="1">
    <citation type="journal article" date="2018" name="Nat. Commun.">
        <title>Diversity and evolution of the emerging Pandoraviridae family.</title>
        <authorList>
            <person name="Legendre M."/>
            <person name="Fabre E."/>
            <person name="Poirot O."/>
            <person name="Jeudy S."/>
            <person name="Lartigue A."/>
            <person name="Alempic J.M."/>
            <person name="Beucher L."/>
            <person name="Philippe N."/>
            <person name="Bertaux L."/>
            <person name="Christo-Foroux E."/>
            <person name="Labadie K."/>
            <person name="Coute Y."/>
            <person name="Abergel C."/>
            <person name="Claverie J.M."/>
        </authorList>
    </citation>
    <scope>NUCLEOTIDE SEQUENCE [LARGE SCALE GENOMIC DNA]</scope>
    <source>
        <strain evidence="2">Neocaledonia</strain>
    </source>
</reference>
<feature type="compositionally biased region" description="Acidic residues" evidence="1">
    <location>
        <begin position="258"/>
        <end position="271"/>
    </location>
</feature>
<gene>
    <name evidence="2" type="ORF">pneo_cds_910</name>
</gene>
<name>A0A2U7UDK9_9VIRU</name>
<feature type="region of interest" description="Disordered" evidence="1">
    <location>
        <begin position="253"/>
        <end position="301"/>
    </location>
</feature>
<evidence type="ECO:0000256" key="1">
    <source>
        <dbReference type="SAM" id="MobiDB-lite"/>
    </source>
</evidence>
<protein>
    <submittedName>
        <fullName evidence="2">Uncharacterized protein</fullName>
    </submittedName>
</protein>
<proteinExistence type="predicted"/>
<feature type="region of interest" description="Disordered" evidence="1">
    <location>
        <begin position="1"/>
        <end position="42"/>
    </location>
</feature>
<evidence type="ECO:0000313" key="2">
    <source>
        <dbReference type="EMBL" id="AVK76517.1"/>
    </source>
</evidence>
<organism evidence="2">
    <name type="scientific">Pandoravirus neocaledonia</name>
    <dbReference type="NCBI Taxonomy" id="2107708"/>
    <lineage>
        <taxon>Viruses</taxon>
        <taxon>Pandoravirus</taxon>
    </lineage>
</organism>
<accession>A0A2U7UDK9</accession>